<dbReference type="Proteomes" id="UP000266673">
    <property type="component" value="Unassembled WGS sequence"/>
</dbReference>
<comment type="caution">
    <text evidence="1">The sequence shown here is derived from an EMBL/GenBank/DDBJ whole genome shotgun (WGS) entry which is preliminary data.</text>
</comment>
<evidence type="ECO:0000313" key="1">
    <source>
        <dbReference type="EMBL" id="RIB18961.1"/>
    </source>
</evidence>
<reference evidence="1 2" key="1">
    <citation type="submission" date="2018-06" db="EMBL/GenBank/DDBJ databases">
        <title>Comparative genomics reveals the genomic features of Rhizophagus irregularis, R. cerebriforme, R. diaphanum and Gigaspora rosea, and their symbiotic lifestyle signature.</title>
        <authorList>
            <person name="Morin E."/>
            <person name="San Clemente H."/>
            <person name="Chen E.C.H."/>
            <person name="De La Providencia I."/>
            <person name="Hainaut M."/>
            <person name="Kuo A."/>
            <person name="Kohler A."/>
            <person name="Murat C."/>
            <person name="Tang N."/>
            <person name="Roy S."/>
            <person name="Loubradou J."/>
            <person name="Henrissat B."/>
            <person name="Grigoriev I.V."/>
            <person name="Corradi N."/>
            <person name="Roux C."/>
            <person name="Martin F.M."/>
        </authorList>
    </citation>
    <scope>NUCLEOTIDE SEQUENCE [LARGE SCALE GENOMIC DNA]</scope>
    <source>
        <strain evidence="1 2">DAOM 194757</strain>
    </source>
</reference>
<dbReference type="AlphaFoldDB" id="A0A397VAJ6"/>
<organism evidence="1 2">
    <name type="scientific">Gigaspora rosea</name>
    <dbReference type="NCBI Taxonomy" id="44941"/>
    <lineage>
        <taxon>Eukaryota</taxon>
        <taxon>Fungi</taxon>
        <taxon>Fungi incertae sedis</taxon>
        <taxon>Mucoromycota</taxon>
        <taxon>Glomeromycotina</taxon>
        <taxon>Glomeromycetes</taxon>
        <taxon>Diversisporales</taxon>
        <taxon>Gigasporaceae</taxon>
        <taxon>Gigaspora</taxon>
    </lineage>
</organism>
<proteinExistence type="predicted"/>
<evidence type="ECO:0000313" key="2">
    <source>
        <dbReference type="Proteomes" id="UP000266673"/>
    </source>
</evidence>
<gene>
    <name evidence="1" type="ORF">C2G38_2183115</name>
</gene>
<keyword evidence="2" id="KW-1185">Reference proteome</keyword>
<dbReference type="EMBL" id="QKWP01000504">
    <property type="protein sequence ID" value="RIB18961.1"/>
    <property type="molecule type" value="Genomic_DNA"/>
</dbReference>
<protein>
    <submittedName>
        <fullName evidence="1">Uncharacterized protein</fullName>
    </submittedName>
</protein>
<dbReference type="OrthoDB" id="10628117at2759"/>
<accession>A0A397VAJ6</accession>
<sequence length="230" mass="25538">MSTSAFIITAPINNIKTLTYNILKALWIVLLRTLYQKKVYQKKAFTYYSKHMSIPGLWKILYQADSLGTVFNLLLTDSKKASQSIGISSLMGETFTLSSLTIWIEGIEGTAIQQIKKIDNGVIVTNTQESSTAQKKHSSGSTEKFSKKVGGKKVSSTLKQLIEELLTDIPIVGRSSKETSYTTDTRAILILRKLIKIVHIVPTPPGLILNLTGDDTDYMIAEVLKHNTEL</sequence>
<name>A0A397VAJ6_9GLOM</name>